<evidence type="ECO:0000313" key="1">
    <source>
        <dbReference type="EMBL" id="KKK81019.1"/>
    </source>
</evidence>
<dbReference type="EMBL" id="LAZR01053314">
    <property type="protein sequence ID" value="KKK81019.1"/>
    <property type="molecule type" value="Genomic_DNA"/>
</dbReference>
<name>A0A0F9ARE8_9ZZZZ</name>
<accession>A0A0F9ARE8</accession>
<organism evidence="1">
    <name type="scientific">marine sediment metagenome</name>
    <dbReference type="NCBI Taxonomy" id="412755"/>
    <lineage>
        <taxon>unclassified sequences</taxon>
        <taxon>metagenomes</taxon>
        <taxon>ecological metagenomes</taxon>
    </lineage>
</organism>
<protein>
    <submittedName>
        <fullName evidence="1">Uncharacterized protein</fullName>
    </submittedName>
</protein>
<dbReference type="AlphaFoldDB" id="A0A0F9ARE8"/>
<gene>
    <name evidence="1" type="ORF">LCGC14_2817700</name>
</gene>
<comment type="caution">
    <text evidence="1">The sequence shown here is derived from an EMBL/GenBank/DDBJ whole genome shotgun (WGS) entry which is preliminary data.</text>
</comment>
<sequence>MTVKELIAALQIEPGTEDEEIGYEMFRESLDLLIGEDPDYGATITIPKPSWQ</sequence>
<reference evidence="1" key="1">
    <citation type="journal article" date="2015" name="Nature">
        <title>Complex archaea that bridge the gap between prokaryotes and eukaryotes.</title>
        <authorList>
            <person name="Spang A."/>
            <person name="Saw J.H."/>
            <person name="Jorgensen S.L."/>
            <person name="Zaremba-Niedzwiedzka K."/>
            <person name="Martijn J."/>
            <person name="Lind A.E."/>
            <person name="van Eijk R."/>
            <person name="Schleper C."/>
            <person name="Guy L."/>
            <person name="Ettema T.J."/>
        </authorList>
    </citation>
    <scope>NUCLEOTIDE SEQUENCE</scope>
</reference>
<proteinExistence type="predicted"/>